<name>A0A5B8YSF5_9ABAC</name>
<evidence type="ECO:0000313" key="3">
    <source>
        <dbReference type="Proteomes" id="UP001162233"/>
    </source>
</evidence>
<evidence type="ECO:0000256" key="1">
    <source>
        <dbReference type="SAM" id="Phobius"/>
    </source>
</evidence>
<feature type="transmembrane region" description="Helical" evidence="1">
    <location>
        <begin position="161"/>
        <end position="179"/>
    </location>
</feature>
<keyword evidence="3" id="KW-1185">Reference proteome</keyword>
<evidence type="ECO:0000313" key="2">
    <source>
        <dbReference type="EMBL" id="QED40633.1"/>
    </source>
</evidence>
<dbReference type="GO" id="GO:0016020">
    <property type="term" value="C:membrane"/>
    <property type="evidence" value="ECO:0007669"/>
    <property type="project" value="TreeGrafter"/>
</dbReference>
<keyword evidence="1" id="KW-0812">Transmembrane</keyword>
<dbReference type="EMBL" id="MK746083">
    <property type="protein sequence ID" value="QED40633.1"/>
    <property type="molecule type" value="Genomic_DNA"/>
</dbReference>
<proteinExistence type="predicted"/>
<sequence length="256" mass="29986">MTNGFDTKVYREQSHPLVKSIEWGNDVTDKFTTTYLITPRRPSILIMLTMRMTSLFISCLLTASAYYVAADKVEFFVYYSHWSLFMLTIYFAVATVICFWSRQRRPQEPVNSYKLPWFIQLQWIFFNVACSCNLLTSLIYYLVLLVNKNNNNNLASPINNVIHLFNSLLVFVEVFISSIPIRLRNMYQCLLFTLLYGCFLVVYNKQTGEPVYRFLNWANQKEMFELCVCSIIMLAAAYVVLYTINVIKTKIIKTII</sequence>
<feature type="transmembrane region" description="Helical" evidence="1">
    <location>
        <begin position="81"/>
        <end position="100"/>
    </location>
</feature>
<dbReference type="Pfam" id="PF21534">
    <property type="entry name" value="Rost"/>
    <property type="match status" value="1"/>
</dbReference>
<dbReference type="PANTHER" id="PTHR12242:SF1">
    <property type="entry name" value="MYND-TYPE DOMAIN-CONTAINING PROTEIN"/>
    <property type="match status" value="1"/>
</dbReference>
<protein>
    <submittedName>
        <fullName evidence="2">Uncharacterized protein</fullName>
    </submittedName>
</protein>
<keyword evidence="1" id="KW-0472">Membrane</keyword>
<dbReference type="InterPro" id="IPR049352">
    <property type="entry name" value="Rost"/>
</dbReference>
<dbReference type="PANTHER" id="PTHR12242">
    <property type="entry name" value="OS02G0130600 PROTEIN-RELATED"/>
    <property type="match status" value="1"/>
</dbReference>
<feature type="transmembrane region" description="Helical" evidence="1">
    <location>
        <begin position="121"/>
        <end position="141"/>
    </location>
</feature>
<organism evidence="2 3">
    <name type="scientific">Chrysodeixis includens nucleopolyhedrovirus</name>
    <dbReference type="NCBI Taxonomy" id="1207438"/>
    <lineage>
        <taxon>Viruses</taxon>
        <taxon>Viruses incertae sedis</taxon>
        <taxon>Naldaviricetes</taxon>
        <taxon>Lefavirales</taxon>
        <taxon>Baculoviridae</taxon>
        <taxon>Alphabaculovirus</taxon>
        <taxon>Alphabaculovirus chrincludentis</taxon>
        <taxon>Alphabaculovirus alterchrincludentis</taxon>
    </lineage>
</organism>
<dbReference type="GeneID" id="80541319"/>
<dbReference type="RefSeq" id="YP_010802549.1">
    <property type="nucleotide sequence ID" value="NC_077025.1"/>
</dbReference>
<dbReference type="KEGG" id="vg:80541319"/>
<reference evidence="2" key="1">
    <citation type="journal article" date="2019" name="Viruses">
        <title>A Novel Alphabaculovirus from the Soybean Looper, Chrysodeixis includens, that Produces Tetrahedral Occlusion Bodies and Encodes Two Copies of he65.</title>
        <authorList>
            <person name="Harrison R.L."/>
            <person name="Rowley D.L."/>
            <person name="Popham H.J.R."/>
        </authorList>
    </citation>
    <scope>NUCLEOTIDE SEQUENCE</scope>
    <source>
        <strain evidence="2">ChinNPV-1</strain>
    </source>
</reference>
<accession>A0A5B8YSF5</accession>
<feature type="transmembrane region" description="Helical" evidence="1">
    <location>
        <begin position="44"/>
        <end position="69"/>
    </location>
</feature>
<keyword evidence="1" id="KW-1133">Transmembrane helix</keyword>
<feature type="transmembrane region" description="Helical" evidence="1">
    <location>
        <begin position="223"/>
        <end position="244"/>
    </location>
</feature>
<dbReference type="Proteomes" id="UP001162233">
    <property type="component" value="Segment"/>
</dbReference>
<feature type="transmembrane region" description="Helical" evidence="1">
    <location>
        <begin position="186"/>
        <end position="203"/>
    </location>
</feature>